<organism evidence="2">
    <name type="scientific">uncultured Microcoleus sp</name>
    <dbReference type="NCBI Taxonomy" id="259945"/>
    <lineage>
        <taxon>Bacteria</taxon>
        <taxon>Bacillati</taxon>
        <taxon>Cyanobacteriota</taxon>
        <taxon>Cyanophyceae</taxon>
        <taxon>Oscillatoriophycideae</taxon>
        <taxon>Oscillatoriales</taxon>
        <taxon>Microcoleaceae</taxon>
        <taxon>Microcoleus</taxon>
        <taxon>environmental samples</taxon>
    </lineage>
</organism>
<protein>
    <submittedName>
        <fullName evidence="2">Uncharacterized protein</fullName>
    </submittedName>
</protein>
<sequence>MPQPPATTEPPGPVTIPRRLTNRATETRIPPTVGSVAGKLTHFDRKIQQHPDSIKRTADYLGARKKVEPLHCSE</sequence>
<name>A0A6J4M2G8_9CYAN</name>
<dbReference type="AlphaFoldDB" id="A0A6J4M2G8"/>
<feature type="compositionally biased region" description="Pro residues" evidence="1">
    <location>
        <begin position="1"/>
        <end position="14"/>
    </location>
</feature>
<evidence type="ECO:0000256" key="1">
    <source>
        <dbReference type="SAM" id="MobiDB-lite"/>
    </source>
</evidence>
<reference evidence="2" key="1">
    <citation type="submission" date="2020-02" db="EMBL/GenBank/DDBJ databases">
        <authorList>
            <person name="Meier V. D."/>
        </authorList>
    </citation>
    <scope>NUCLEOTIDE SEQUENCE</scope>
    <source>
        <strain evidence="2">AVDCRST_MAG84</strain>
    </source>
</reference>
<gene>
    <name evidence="2" type="ORF">AVDCRST_MAG84-2745</name>
</gene>
<proteinExistence type="predicted"/>
<dbReference type="EMBL" id="CADCTZ010000497">
    <property type="protein sequence ID" value="CAA9348233.1"/>
    <property type="molecule type" value="Genomic_DNA"/>
</dbReference>
<accession>A0A6J4M2G8</accession>
<feature type="region of interest" description="Disordered" evidence="1">
    <location>
        <begin position="1"/>
        <end position="35"/>
    </location>
</feature>
<evidence type="ECO:0000313" key="2">
    <source>
        <dbReference type="EMBL" id="CAA9348233.1"/>
    </source>
</evidence>